<dbReference type="EnsemblMetazoa" id="GAUT037737-RA">
    <property type="protein sequence ID" value="GAUT037737-PA"/>
    <property type="gene ID" value="GAUT037737"/>
</dbReference>
<accession>A0A1A9VHN3</accession>
<protein>
    <submittedName>
        <fullName evidence="1">Uncharacterized protein</fullName>
    </submittedName>
</protein>
<name>A0A1A9VHN3_GLOAU</name>
<sequence>MKKKVDAKHVKDSVSKSLSLLTKIGTITIEGDEYRTMVGNCTRMSRGIERKRGVEQKNISVGLVDFIGKPIRIVNLLYQDYLNVQIIMEFHSSLTLRQRVPTAKILKGKMQISQLAIEKKY</sequence>
<evidence type="ECO:0000313" key="1">
    <source>
        <dbReference type="EnsemblMetazoa" id="GAUT037737-PA"/>
    </source>
</evidence>
<reference evidence="1" key="1">
    <citation type="submission" date="2020-05" db="UniProtKB">
        <authorList>
            <consortium name="EnsemblMetazoa"/>
        </authorList>
    </citation>
    <scope>IDENTIFICATION</scope>
    <source>
        <strain evidence="1">TTRI</strain>
    </source>
</reference>
<dbReference type="VEuPathDB" id="VectorBase:GAUT037737"/>
<evidence type="ECO:0000313" key="2">
    <source>
        <dbReference type="Proteomes" id="UP000078200"/>
    </source>
</evidence>
<dbReference type="AlphaFoldDB" id="A0A1A9VHN3"/>
<proteinExistence type="predicted"/>
<keyword evidence="2" id="KW-1185">Reference proteome</keyword>
<organism evidence="1 2">
    <name type="scientific">Glossina austeni</name>
    <name type="common">Savannah tsetse fly</name>
    <dbReference type="NCBI Taxonomy" id="7395"/>
    <lineage>
        <taxon>Eukaryota</taxon>
        <taxon>Metazoa</taxon>
        <taxon>Ecdysozoa</taxon>
        <taxon>Arthropoda</taxon>
        <taxon>Hexapoda</taxon>
        <taxon>Insecta</taxon>
        <taxon>Pterygota</taxon>
        <taxon>Neoptera</taxon>
        <taxon>Endopterygota</taxon>
        <taxon>Diptera</taxon>
        <taxon>Brachycera</taxon>
        <taxon>Muscomorpha</taxon>
        <taxon>Hippoboscoidea</taxon>
        <taxon>Glossinidae</taxon>
        <taxon>Glossina</taxon>
    </lineage>
</organism>
<dbReference type="Proteomes" id="UP000078200">
    <property type="component" value="Unassembled WGS sequence"/>
</dbReference>